<feature type="region of interest" description="Disordered" evidence="1">
    <location>
        <begin position="234"/>
        <end position="299"/>
    </location>
</feature>
<evidence type="ECO:0000256" key="1">
    <source>
        <dbReference type="SAM" id="MobiDB-lite"/>
    </source>
</evidence>
<feature type="compositionally biased region" description="Basic and acidic residues" evidence="1">
    <location>
        <begin position="64"/>
        <end position="83"/>
    </location>
</feature>
<accession>A0ABQ7L2Y2</accession>
<feature type="compositionally biased region" description="Basic residues" evidence="1">
    <location>
        <begin position="84"/>
        <end position="94"/>
    </location>
</feature>
<feature type="compositionally biased region" description="Basic and acidic residues" evidence="1">
    <location>
        <begin position="95"/>
        <end position="104"/>
    </location>
</feature>
<proteinExistence type="predicted"/>
<comment type="caution">
    <text evidence="2">The sequence shown here is derived from an EMBL/GenBank/DDBJ whole genome shotgun (WGS) entry which is preliminary data.</text>
</comment>
<keyword evidence="3" id="KW-1185">Reference proteome</keyword>
<feature type="region of interest" description="Disordered" evidence="1">
    <location>
        <begin position="118"/>
        <end position="160"/>
    </location>
</feature>
<evidence type="ECO:0000313" key="3">
    <source>
        <dbReference type="Proteomes" id="UP000823674"/>
    </source>
</evidence>
<feature type="compositionally biased region" description="Basic and acidic residues" evidence="1">
    <location>
        <begin position="135"/>
        <end position="152"/>
    </location>
</feature>
<organism evidence="2 3">
    <name type="scientific">Brassica rapa subsp. trilocularis</name>
    <dbReference type="NCBI Taxonomy" id="1813537"/>
    <lineage>
        <taxon>Eukaryota</taxon>
        <taxon>Viridiplantae</taxon>
        <taxon>Streptophyta</taxon>
        <taxon>Embryophyta</taxon>
        <taxon>Tracheophyta</taxon>
        <taxon>Spermatophyta</taxon>
        <taxon>Magnoliopsida</taxon>
        <taxon>eudicotyledons</taxon>
        <taxon>Gunneridae</taxon>
        <taxon>Pentapetalae</taxon>
        <taxon>rosids</taxon>
        <taxon>malvids</taxon>
        <taxon>Brassicales</taxon>
        <taxon>Brassicaceae</taxon>
        <taxon>Brassiceae</taxon>
        <taxon>Brassica</taxon>
    </lineage>
</organism>
<reference evidence="2 3" key="1">
    <citation type="submission" date="2021-03" db="EMBL/GenBank/DDBJ databases">
        <authorList>
            <person name="King G.J."/>
            <person name="Bancroft I."/>
            <person name="Baten A."/>
            <person name="Bloomfield J."/>
            <person name="Borpatragohain P."/>
            <person name="He Z."/>
            <person name="Irish N."/>
            <person name="Irwin J."/>
            <person name="Liu K."/>
            <person name="Mauleon R.P."/>
            <person name="Moore J."/>
            <person name="Morris R."/>
            <person name="Ostergaard L."/>
            <person name="Wang B."/>
            <person name="Wells R."/>
        </authorList>
    </citation>
    <scope>NUCLEOTIDE SEQUENCE [LARGE SCALE GENOMIC DNA]</scope>
    <source>
        <strain evidence="2">R-o-18</strain>
        <tissue evidence="2">Leaf</tissue>
    </source>
</reference>
<dbReference type="EMBL" id="JADBGQ010000009">
    <property type="protein sequence ID" value="KAG5380964.1"/>
    <property type="molecule type" value="Genomic_DNA"/>
</dbReference>
<sequence length="299" mass="34033">MTDGRLQTAYTTLHKLHEVLGSFSTSLPYRAQPQRSRAGSKYTEETNEHRDNRRSYSTHRRPHQRNDHPYKRHDHGYTGDRSSHHYSSRYQHQRSHQEDNPRDMIYRPVSRSHLSRYDNLADHSVKQVGNQGFDTPKKRDEEANDNLEKNRTEVSSSARGVPLRELHNPVTQAALQVALGEVRDAMLQYTACADPTESAARKERMRQAEECGEPEETAIQMVRAAMITAEQPREEVITEVSPRVPALQRLGPAPIPDDLDAGPSNRKEKRKPGRPPGAKTVRASPLALGGISARKRKWE</sequence>
<name>A0ABQ7L2Y2_BRACM</name>
<dbReference type="Proteomes" id="UP000823674">
    <property type="component" value="Chromosome A07"/>
</dbReference>
<gene>
    <name evidence="2" type="primary">A07g508890.1_BraROA</name>
    <name evidence="2" type="ORF">IGI04_028806</name>
</gene>
<evidence type="ECO:0000313" key="2">
    <source>
        <dbReference type="EMBL" id="KAG5380964.1"/>
    </source>
</evidence>
<feature type="compositionally biased region" description="Polar residues" evidence="1">
    <location>
        <begin position="27"/>
        <end position="37"/>
    </location>
</feature>
<feature type="compositionally biased region" description="Basic and acidic residues" evidence="1">
    <location>
        <begin position="42"/>
        <end position="54"/>
    </location>
</feature>
<feature type="region of interest" description="Disordered" evidence="1">
    <location>
        <begin position="27"/>
        <end position="104"/>
    </location>
</feature>
<protein>
    <submittedName>
        <fullName evidence="2">Uncharacterized protein</fullName>
    </submittedName>
</protein>